<dbReference type="PANTHER" id="PTHR24074">
    <property type="entry name" value="CO-CHAPERONE PROTEIN DJLA"/>
    <property type="match status" value="1"/>
</dbReference>
<dbReference type="CDD" id="cd06257">
    <property type="entry name" value="DnaJ"/>
    <property type="match status" value="1"/>
</dbReference>
<sequence>MRCGRAAQLLEEAERLRAKRLGKEPPRPEARRATLKPKEAAHYVTLELTVTASQEDVRKAYLRLAKKWHPDKNHSNAAEAAERFKQVGAAYEALRVDSSA</sequence>
<dbReference type="PRINTS" id="PR00625">
    <property type="entry name" value="JDOMAIN"/>
</dbReference>
<feature type="region of interest" description="Disordered" evidence="1">
    <location>
        <begin position="16"/>
        <end position="35"/>
    </location>
</feature>
<evidence type="ECO:0000256" key="1">
    <source>
        <dbReference type="SAM" id="MobiDB-lite"/>
    </source>
</evidence>
<dbReference type="Pfam" id="PF00226">
    <property type="entry name" value="DnaJ"/>
    <property type="match status" value="1"/>
</dbReference>
<protein>
    <recommendedName>
        <fullName evidence="2">J domain-containing protein</fullName>
    </recommendedName>
</protein>
<name>A0AA36JRX5_9DINO</name>
<dbReference type="EMBL" id="CAUJNA010003804">
    <property type="protein sequence ID" value="CAJ1410049.1"/>
    <property type="molecule type" value="Genomic_DNA"/>
</dbReference>
<reference evidence="3" key="1">
    <citation type="submission" date="2023-08" db="EMBL/GenBank/DDBJ databases">
        <authorList>
            <person name="Chen Y."/>
            <person name="Shah S."/>
            <person name="Dougan E. K."/>
            <person name="Thang M."/>
            <person name="Chan C."/>
        </authorList>
    </citation>
    <scope>NUCLEOTIDE SEQUENCE</scope>
</reference>
<dbReference type="InterPro" id="IPR036869">
    <property type="entry name" value="J_dom_sf"/>
</dbReference>
<feature type="domain" description="J" evidence="2">
    <location>
        <begin position="41"/>
        <end position="99"/>
    </location>
</feature>
<dbReference type="AlphaFoldDB" id="A0AA36JRX5"/>
<evidence type="ECO:0000313" key="4">
    <source>
        <dbReference type="Proteomes" id="UP001178507"/>
    </source>
</evidence>
<evidence type="ECO:0000313" key="3">
    <source>
        <dbReference type="EMBL" id="CAJ1410049.1"/>
    </source>
</evidence>
<dbReference type="InterPro" id="IPR050817">
    <property type="entry name" value="DjlA_DnaK_co-chaperone"/>
</dbReference>
<evidence type="ECO:0000259" key="2">
    <source>
        <dbReference type="PROSITE" id="PS50076"/>
    </source>
</evidence>
<comment type="caution">
    <text evidence="3">The sequence shown here is derived from an EMBL/GenBank/DDBJ whole genome shotgun (WGS) entry which is preliminary data.</text>
</comment>
<gene>
    <name evidence="3" type="ORF">EVOR1521_LOCUS30995</name>
</gene>
<accession>A0AA36JRX5</accession>
<dbReference type="Proteomes" id="UP001178507">
    <property type="component" value="Unassembled WGS sequence"/>
</dbReference>
<keyword evidence="4" id="KW-1185">Reference proteome</keyword>
<dbReference type="PROSITE" id="PS50076">
    <property type="entry name" value="DNAJ_2"/>
    <property type="match status" value="1"/>
</dbReference>
<organism evidence="3 4">
    <name type="scientific">Effrenium voratum</name>
    <dbReference type="NCBI Taxonomy" id="2562239"/>
    <lineage>
        <taxon>Eukaryota</taxon>
        <taxon>Sar</taxon>
        <taxon>Alveolata</taxon>
        <taxon>Dinophyceae</taxon>
        <taxon>Suessiales</taxon>
        <taxon>Symbiodiniaceae</taxon>
        <taxon>Effrenium</taxon>
    </lineage>
</organism>
<dbReference type="Gene3D" id="1.10.287.110">
    <property type="entry name" value="DnaJ domain"/>
    <property type="match status" value="1"/>
</dbReference>
<dbReference type="SMART" id="SM00271">
    <property type="entry name" value="DnaJ"/>
    <property type="match status" value="1"/>
</dbReference>
<dbReference type="InterPro" id="IPR001623">
    <property type="entry name" value="DnaJ_domain"/>
</dbReference>
<dbReference type="SUPFAM" id="SSF46565">
    <property type="entry name" value="Chaperone J-domain"/>
    <property type="match status" value="1"/>
</dbReference>
<proteinExistence type="predicted"/>